<dbReference type="PANTHER" id="PTHR14445:SF36">
    <property type="entry name" value="FI03272P-RELATED"/>
    <property type="match status" value="1"/>
</dbReference>
<feature type="compositionally biased region" description="Polar residues" evidence="1">
    <location>
        <begin position="752"/>
        <end position="768"/>
    </location>
</feature>
<dbReference type="PANTHER" id="PTHR14445">
    <property type="entry name" value="GRB10 INTERACTING GYF PROTEIN"/>
    <property type="match status" value="1"/>
</dbReference>
<protein>
    <recommendedName>
        <fullName evidence="2">GYF domain-containing protein</fullName>
    </recommendedName>
</protein>
<reference evidence="3 4" key="1">
    <citation type="submission" date="2014-04" db="EMBL/GenBank/DDBJ databases">
        <title>Evolutionary Origins and Diversification of the Mycorrhizal Mutualists.</title>
        <authorList>
            <consortium name="DOE Joint Genome Institute"/>
            <consortium name="Mycorrhizal Genomics Consortium"/>
            <person name="Kohler A."/>
            <person name="Kuo A."/>
            <person name="Nagy L.G."/>
            <person name="Floudas D."/>
            <person name="Copeland A."/>
            <person name="Barry K.W."/>
            <person name="Cichocki N."/>
            <person name="Veneault-Fourrey C."/>
            <person name="LaButti K."/>
            <person name="Lindquist E.A."/>
            <person name="Lipzen A."/>
            <person name="Lundell T."/>
            <person name="Morin E."/>
            <person name="Murat C."/>
            <person name="Riley R."/>
            <person name="Ohm R."/>
            <person name="Sun H."/>
            <person name="Tunlid A."/>
            <person name="Henrissat B."/>
            <person name="Grigoriev I.V."/>
            <person name="Hibbett D.S."/>
            <person name="Martin F."/>
        </authorList>
    </citation>
    <scope>NUCLEOTIDE SEQUENCE [LARGE SCALE GENOMIC DNA]</scope>
    <source>
        <strain evidence="3 4">Koide BX008</strain>
    </source>
</reference>
<dbReference type="GO" id="GO:0005829">
    <property type="term" value="C:cytosol"/>
    <property type="evidence" value="ECO:0007669"/>
    <property type="project" value="TreeGrafter"/>
</dbReference>
<feature type="compositionally biased region" description="Low complexity" evidence="1">
    <location>
        <begin position="890"/>
        <end position="903"/>
    </location>
</feature>
<organism evidence="3 4">
    <name type="scientific">Amanita muscaria (strain Koide BX008)</name>
    <dbReference type="NCBI Taxonomy" id="946122"/>
    <lineage>
        <taxon>Eukaryota</taxon>
        <taxon>Fungi</taxon>
        <taxon>Dikarya</taxon>
        <taxon>Basidiomycota</taxon>
        <taxon>Agaricomycotina</taxon>
        <taxon>Agaricomycetes</taxon>
        <taxon>Agaricomycetidae</taxon>
        <taxon>Agaricales</taxon>
        <taxon>Pluteineae</taxon>
        <taxon>Amanitaceae</taxon>
        <taxon>Amanita</taxon>
    </lineage>
</organism>
<feature type="region of interest" description="Disordered" evidence="1">
    <location>
        <begin position="1"/>
        <end position="46"/>
    </location>
</feature>
<feature type="compositionally biased region" description="Polar residues" evidence="1">
    <location>
        <begin position="866"/>
        <end position="878"/>
    </location>
</feature>
<dbReference type="InterPro" id="IPR051640">
    <property type="entry name" value="GRB10-interact_GYF"/>
</dbReference>
<dbReference type="PROSITE" id="PS50829">
    <property type="entry name" value="GYF"/>
    <property type="match status" value="1"/>
</dbReference>
<dbReference type="SMART" id="SM00444">
    <property type="entry name" value="GYF"/>
    <property type="match status" value="1"/>
</dbReference>
<gene>
    <name evidence="3" type="ORF">M378DRAFT_155483</name>
</gene>
<feature type="compositionally biased region" description="Polar residues" evidence="1">
    <location>
        <begin position="648"/>
        <end position="704"/>
    </location>
</feature>
<feature type="region of interest" description="Disordered" evidence="1">
    <location>
        <begin position="995"/>
        <end position="1019"/>
    </location>
</feature>
<dbReference type="InParanoid" id="A0A0C2X885"/>
<dbReference type="FunCoup" id="A0A0C2X885">
    <property type="interactions" value="292"/>
</dbReference>
<dbReference type="Proteomes" id="UP000054549">
    <property type="component" value="Unassembled WGS sequence"/>
</dbReference>
<feature type="compositionally biased region" description="Polar residues" evidence="1">
    <location>
        <begin position="112"/>
        <end position="137"/>
    </location>
</feature>
<feature type="region of interest" description="Disordered" evidence="1">
    <location>
        <begin position="100"/>
        <end position="299"/>
    </location>
</feature>
<name>A0A0C2X885_AMAMK</name>
<feature type="compositionally biased region" description="Basic and acidic residues" evidence="1">
    <location>
        <begin position="228"/>
        <end position="242"/>
    </location>
</feature>
<dbReference type="HOGENOM" id="CLU_269914_0_0_1"/>
<feature type="compositionally biased region" description="Basic and acidic residues" evidence="1">
    <location>
        <begin position="262"/>
        <end position="284"/>
    </location>
</feature>
<dbReference type="InterPro" id="IPR035445">
    <property type="entry name" value="GYF-like_dom_sf"/>
</dbReference>
<dbReference type="Gene3D" id="3.30.1490.40">
    <property type="match status" value="1"/>
</dbReference>
<feature type="compositionally biased region" description="Polar residues" evidence="1">
    <location>
        <begin position="285"/>
        <end position="299"/>
    </location>
</feature>
<feature type="region of interest" description="Disordered" evidence="1">
    <location>
        <begin position="425"/>
        <end position="447"/>
    </location>
</feature>
<evidence type="ECO:0000256" key="1">
    <source>
        <dbReference type="SAM" id="MobiDB-lite"/>
    </source>
</evidence>
<dbReference type="InterPro" id="IPR003169">
    <property type="entry name" value="GYF"/>
</dbReference>
<feature type="compositionally biased region" description="Polar residues" evidence="1">
    <location>
        <begin position="15"/>
        <end position="25"/>
    </location>
</feature>
<evidence type="ECO:0000259" key="2">
    <source>
        <dbReference type="PROSITE" id="PS50829"/>
    </source>
</evidence>
<feature type="region of interest" description="Disordered" evidence="1">
    <location>
        <begin position="743"/>
        <end position="956"/>
    </location>
</feature>
<evidence type="ECO:0000313" key="4">
    <source>
        <dbReference type="Proteomes" id="UP000054549"/>
    </source>
</evidence>
<dbReference type="STRING" id="946122.A0A0C2X885"/>
<proteinExistence type="predicted"/>
<feature type="compositionally biased region" description="Basic and acidic residues" evidence="1">
    <location>
        <begin position="917"/>
        <end position="928"/>
    </location>
</feature>
<feature type="region of interest" description="Disordered" evidence="1">
    <location>
        <begin position="648"/>
        <end position="715"/>
    </location>
</feature>
<dbReference type="Pfam" id="PF02213">
    <property type="entry name" value="GYF"/>
    <property type="match status" value="1"/>
</dbReference>
<feature type="compositionally biased region" description="Basic and acidic residues" evidence="1">
    <location>
        <begin position="139"/>
        <end position="152"/>
    </location>
</feature>
<dbReference type="CDD" id="cd00072">
    <property type="entry name" value="GYF"/>
    <property type="match status" value="1"/>
</dbReference>
<sequence>MSPTTMHFGPEWMRTKQNPPSKIQNPPSPSSMPHDLFEKHDDPNPFRYSKDEMLRIYKEGNLKSGLAQEVQRWDGVVREVPSEPVGLREMGEAEMKIFSGSLNSDLRRRQQSGEYLSSISTNTDRTRMNYPNSSANSPLRERFGALRRRDSTADSPTGISPLPRKQSFSGSQNPVVVARDVGLPSPRSRVGLTSNFDGVLNTGGESWGARRRASEVSLKGSVSMSRETSSENHSEPKANEIREELEEEQSGADGTIGVPFGRRLDGQSRTQADSHETGSSEHNIDLQSNHSNQPAFTQTTNGLPLELQDLASVEWSYKDPTGQIQGPFRADLMQKWYDEGYFSPDLPMKRTYLDSQWMTVEELSRRASSDKIFFSPPLPVVPPGLVRRGDFTSQPYSLSTEHNIHPSINQPSPIRTLRSSTLDNYIASGSNSSDGGARYSNGSPDSSAPGGMFNNSAYFANIINTPDVATPFPARRATYGDAFDRTLVQSPGSSSVAASRTTSVGEYTFNGIYNPALHPEAYIPSRVVEPAPLNAYNHSPVIEQGLNYHNVHDGAFFDRGSAPLSQDFGSANQLRARHDNTSPFGQYNVLGSSVDNAAPAESHFSQPMSPFLTHPNVQLPVSAIGRLNQSAAAFHSRDLQTSLTKNANQAPVNQSPWQEISVPNPSSSTRTDTLHHNGSNTTLPLTASQASPWDNKLDTSQGLSHSREPSPWSYTVPVADNLDLEHDRLTFSNVVQHNQRYQVPEAPEPHSSDQQAGHASIVPTSIEPSNEPRPSRSKVHVQPDQDHKITALAVATPPDTSEKVDAPLQSLPPKTAWATDEDSKKSAVTISLREIQEAEAKKSEARKASERGMKATSSESRDDVQPFTTSWGLPSSQVGARPPAPSKEATTQLSPSTSTPSAPVWTNAVKTAATKKSMKEIQEEEERRKKLNTAKEASTSTAVRKASAEPAHKAPTVQASAWTVVGSSGKTPTPAAISGKSPLVTAGTVVKTSSASRVPVSKPPIHPAPVKSPTAPPPKVTEDFPPAPSHDFLRWLTESLKGLNSSVNVEEIMSMLLSFPLDPDLSTIELISDLIYTNSTTLDGRRFATEFVGKRKNDATSRVKSLGAPEKNPAKPASIADVVKTAPKATQPEWAFKVVNKKKKGGRT</sequence>
<dbReference type="OrthoDB" id="6415790at2759"/>
<dbReference type="SUPFAM" id="SSF55277">
    <property type="entry name" value="GYF domain"/>
    <property type="match status" value="1"/>
</dbReference>
<feature type="compositionally biased region" description="Basic and acidic residues" evidence="1">
    <location>
        <begin position="35"/>
        <end position="46"/>
    </location>
</feature>
<feature type="compositionally biased region" description="Polar residues" evidence="1">
    <location>
        <begin position="425"/>
        <end position="446"/>
    </location>
</feature>
<accession>A0A0C2X885</accession>
<evidence type="ECO:0000313" key="3">
    <source>
        <dbReference type="EMBL" id="KIL70552.1"/>
    </source>
</evidence>
<keyword evidence="4" id="KW-1185">Reference proteome</keyword>
<feature type="region of interest" description="Disordered" evidence="1">
    <location>
        <begin position="1098"/>
        <end position="1118"/>
    </location>
</feature>
<dbReference type="AlphaFoldDB" id="A0A0C2X885"/>
<feature type="domain" description="GYF" evidence="2">
    <location>
        <begin position="312"/>
        <end position="364"/>
    </location>
</feature>
<dbReference type="EMBL" id="KN818223">
    <property type="protein sequence ID" value="KIL70552.1"/>
    <property type="molecule type" value="Genomic_DNA"/>
</dbReference>
<feature type="compositionally biased region" description="Basic and acidic residues" evidence="1">
    <location>
        <begin position="834"/>
        <end position="864"/>
    </location>
</feature>